<protein>
    <submittedName>
        <fullName evidence="1">Uncharacterized protein</fullName>
    </submittedName>
</protein>
<dbReference type="AlphaFoldDB" id="X1RUX8"/>
<reference evidence="1" key="1">
    <citation type="journal article" date="2014" name="Front. Microbiol.">
        <title>High frequency of phylogenetically diverse reductive dehalogenase-homologous genes in deep subseafloor sedimentary metagenomes.</title>
        <authorList>
            <person name="Kawai M."/>
            <person name="Futagami T."/>
            <person name="Toyoda A."/>
            <person name="Takaki Y."/>
            <person name="Nishi S."/>
            <person name="Hori S."/>
            <person name="Arai W."/>
            <person name="Tsubouchi T."/>
            <person name="Morono Y."/>
            <person name="Uchiyama I."/>
            <person name="Ito T."/>
            <person name="Fujiyama A."/>
            <person name="Inagaki F."/>
            <person name="Takami H."/>
        </authorList>
    </citation>
    <scope>NUCLEOTIDE SEQUENCE</scope>
    <source>
        <strain evidence="1">Expedition CK06-06</strain>
    </source>
</reference>
<name>X1RUX8_9ZZZZ</name>
<organism evidence="1">
    <name type="scientific">marine sediment metagenome</name>
    <dbReference type="NCBI Taxonomy" id="412755"/>
    <lineage>
        <taxon>unclassified sequences</taxon>
        <taxon>metagenomes</taxon>
        <taxon>ecological metagenomes</taxon>
    </lineage>
</organism>
<proteinExistence type="predicted"/>
<dbReference type="EMBL" id="BARW01008453">
    <property type="protein sequence ID" value="GAI84557.1"/>
    <property type="molecule type" value="Genomic_DNA"/>
</dbReference>
<accession>X1RUX8</accession>
<sequence>MKYKTEYFFCSPILLQNVDEINEIYSSIESIEWKENYTITVEEKNYEHQRAYNKSFQLILSRLGWNLNPRLCDNPRLIGDFEKNDLCLHLIVLPSLLYSIINDLGARFKCGLKVIFLFFKTPSL</sequence>
<gene>
    <name evidence="1" type="ORF">S12H4_17321</name>
</gene>
<comment type="caution">
    <text evidence="1">The sequence shown here is derived from an EMBL/GenBank/DDBJ whole genome shotgun (WGS) entry which is preliminary data.</text>
</comment>
<evidence type="ECO:0000313" key="1">
    <source>
        <dbReference type="EMBL" id="GAI84557.1"/>
    </source>
</evidence>